<accession>A0ABW2FKF5</accession>
<dbReference type="EMBL" id="JBHTAI010000025">
    <property type="protein sequence ID" value="MFC7152762.1"/>
    <property type="molecule type" value="Genomic_DNA"/>
</dbReference>
<comment type="caution">
    <text evidence="10">The sequence shown here is derived from an EMBL/GenBank/DDBJ whole genome shotgun (WGS) entry which is preliminary data.</text>
</comment>
<dbReference type="PROSITE" id="PS00211">
    <property type="entry name" value="ABC_TRANSPORTER_1"/>
    <property type="match status" value="1"/>
</dbReference>
<evidence type="ECO:0000313" key="11">
    <source>
        <dbReference type="Proteomes" id="UP001596378"/>
    </source>
</evidence>
<protein>
    <submittedName>
        <fullName evidence="10">ABC transporter ATP-binding protein</fullName>
    </submittedName>
</protein>
<proteinExistence type="inferred from homology"/>
<dbReference type="CDD" id="cd03225">
    <property type="entry name" value="ABC_cobalt_CbiO_domain1"/>
    <property type="match status" value="2"/>
</dbReference>
<dbReference type="InterPro" id="IPR015856">
    <property type="entry name" value="ABC_transpr_CbiO/EcfA_su"/>
</dbReference>
<dbReference type="GO" id="GO:0005524">
    <property type="term" value="F:ATP binding"/>
    <property type="evidence" value="ECO:0007669"/>
    <property type="project" value="UniProtKB-KW"/>
</dbReference>
<evidence type="ECO:0000256" key="6">
    <source>
        <dbReference type="ARBA" id="ARBA00022840"/>
    </source>
</evidence>
<organism evidence="10 11">
    <name type="scientific">Cohnella cellulosilytica</name>
    <dbReference type="NCBI Taxonomy" id="986710"/>
    <lineage>
        <taxon>Bacteria</taxon>
        <taxon>Bacillati</taxon>
        <taxon>Bacillota</taxon>
        <taxon>Bacilli</taxon>
        <taxon>Bacillales</taxon>
        <taxon>Paenibacillaceae</taxon>
        <taxon>Cohnella</taxon>
    </lineage>
</organism>
<keyword evidence="5" id="KW-0547">Nucleotide-binding</keyword>
<dbReference type="PANTHER" id="PTHR43553:SF27">
    <property type="entry name" value="ENERGY-COUPLING FACTOR TRANSPORTER ATP-BINDING PROTEIN ECFA2"/>
    <property type="match status" value="1"/>
</dbReference>
<dbReference type="InterPro" id="IPR027417">
    <property type="entry name" value="P-loop_NTPase"/>
</dbReference>
<reference evidence="11" key="1">
    <citation type="journal article" date="2019" name="Int. J. Syst. Evol. Microbiol.">
        <title>The Global Catalogue of Microorganisms (GCM) 10K type strain sequencing project: providing services to taxonomists for standard genome sequencing and annotation.</title>
        <authorList>
            <consortium name="The Broad Institute Genomics Platform"/>
            <consortium name="The Broad Institute Genome Sequencing Center for Infectious Disease"/>
            <person name="Wu L."/>
            <person name="Ma J."/>
        </authorList>
    </citation>
    <scope>NUCLEOTIDE SEQUENCE [LARGE SCALE GENOMIC DNA]</scope>
    <source>
        <strain evidence="11">KCTC 12907</strain>
    </source>
</reference>
<feature type="domain" description="ABC transporter" evidence="9">
    <location>
        <begin position="4"/>
        <end position="245"/>
    </location>
</feature>
<evidence type="ECO:0000256" key="4">
    <source>
        <dbReference type="ARBA" id="ARBA00022475"/>
    </source>
</evidence>
<comment type="subcellular location">
    <subcellularLocation>
        <location evidence="1">Cell membrane</location>
        <topology evidence="1">Peripheral membrane protein</topology>
    </subcellularLocation>
</comment>
<dbReference type="InterPro" id="IPR003593">
    <property type="entry name" value="AAA+_ATPase"/>
</dbReference>
<dbReference type="SUPFAM" id="SSF52540">
    <property type="entry name" value="P-loop containing nucleoside triphosphate hydrolases"/>
    <property type="match status" value="2"/>
</dbReference>
<keyword evidence="3" id="KW-0813">Transport</keyword>
<dbReference type="Proteomes" id="UP001596378">
    <property type="component" value="Unassembled WGS sequence"/>
</dbReference>
<evidence type="ECO:0000256" key="8">
    <source>
        <dbReference type="ARBA" id="ARBA00023136"/>
    </source>
</evidence>
<comment type="similarity">
    <text evidence="2">Belongs to the ABC transporter superfamily.</text>
</comment>
<evidence type="ECO:0000256" key="7">
    <source>
        <dbReference type="ARBA" id="ARBA00022967"/>
    </source>
</evidence>
<dbReference type="InterPro" id="IPR003439">
    <property type="entry name" value="ABC_transporter-like_ATP-bd"/>
</dbReference>
<evidence type="ECO:0000256" key="3">
    <source>
        <dbReference type="ARBA" id="ARBA00022448"/>
    </source>
</evidence>
<keyword evidence="11" id="KW-1185">Reference proteome</keyword>
<keyword evidence="7" id="KW-1278">Translocase</keyword>
<dbReference type="InterPro" id="IPR050095">
    <property type="entry name" value="ECF_ABC_transporter_ATP-bd"/>
</dbReference>
<feature type="domain" description="ABC transporter" evidence="9">
    <location>
        <begin position="336"/>
        <end position="568"/>
    </location>
</feature>
<evidence type="ECO:0000256" key="1">
    <source>
        <dbReference type="ARBA" id="ARBA00004202"/>
    </source>
</evidence>
<dbReference type="Pfam" id="PF00005">
    <property type="entry name" value="ABC_tran"/>
    <property type="match status" value="2"/>
</dbReference>
<dbReference type="PANTHER" id="PTHR43553">
    <property type="entry name" value="HEAVY METAL TRANSPORTER"/>
    <property type="match status" value="1"/>
</dbReference>
<name>A0ABW2FKF5_9BACL</name>
<dbReference type="Gene3D" id="3.40.50.300">
    <property type="entry name" value="P-loop containing nucleotide triphosphate hydrolases"/>
    <property type="match status" value="2"/>
</dbReference>
<keyword evidence="8" id="KW-0472">Membrane</keyword>
<evidence type="ECO:0000256" key="5">
    <source>
        <dbReference type="ARBA" id="ARBA00022741"/>
    </source>
</evidence>
<keyword evidence="4" id="KW-1003">Cell membrane</keyword>
<evidence type="ECO:0000259" key="9">
    <source>
        <dbReference type="PROSITE" id="PS50893"/>
    </source>
</evidence>
<dbReference type="PROSITE" id="PS50893">
    <property type="entry name" value="ABC_TRANSPORTER_2"/>
    <property type="match status" value="2"/>
</dbReference>
<evidence type="ECO:0000313" key="10">
    <source>
        <dbReference type="EMBL" id="MFC7152762.1"/>
    </source>
</evidence>
<dbReference type="SMART" id="SM00382">
    <property type="entry name" value="AAA"/>
    <property type="match status" value="2"/>
</dbReference>
<gene>
    <name evidence="10" type="ORF">ACFQMJ_29855</name>
</gene>
<dbReference type="InterPro" id="IPR017871">
    <property type="entry name" value="ABC_transporter-like_CS"/>
</dbReference>
<sequence>MDVIEMSDVRFAYAGTSKPVLDGVRLRVEANETALLLGASGAGKSSLALCLNGLIPGGIPGEFGGVVRVAGKDTAAAPIAELAVQVGLVFQDPEAQLVTMKVEDEVAFGLENIALEPEEMERRIEEALRQTGLSEFRHSRIDKLSGGQKQRLALASVLAMRPSILVLDEPTANLDPEGTRELFAILRELRASGRYTILLIEHKLDELMEMTDRVLVLGRGGRIVADGPPREVFYRQYDELVQEGVWLPYAVQLAHRLIRRGVPVPGAPLTVRETVKMLEAVRLTEEVRELVLHAAVGRKSESAANAAVGAETGANAGIDSESDANAVASAEPEIILEIKPAEFTRDKDAVLKPMHLRVPKGDFLALVGQNGAGKSTLARYMIKLLRAEPGVIYLQGRDLATWPAQLLAREIGYVFQNPEHQFVTNRVSDELAFGLNSLALAKEEVDARVERMLERFGLAAYADANPFQLSHGEKRRLSTASMLIGGQRLLILDEPTFGQDQRNARQLMRTMKELQESGHTIVIISHDMGLIAEYADHAAVLKAGRLIFHGRTRELFDREELLAEAGLGLPPSIELERRLRAVCV</sequence>
<evidence type="ECO:0000256" key="2">
    <source>
        <dbReference type="ARBA" id="ARBA00005417"/>
    </source>
</evidence>
<keyword evidence="6 10" id="KW-0067">ATP-binding</keyword>
<dbReference type="NCBIfam" id="NF010167">
    <property type="entry name" value="PRK13648.1"/>
    <property type="match status" value="2"/>
</dbReference>